<dbReference type="OrthoDB" id="3296722at2"/>
<feature type="domain" description="Outer membrane channel protein CpnT-like N-terminal" evidence="1">
    <location>
        <begin position="10"/>
        <end position="92"/>
    </location>
</feature>
<dbReference type="AlphaFoldDB" id="A0A438AU92"/>
<accession>A0A438AU92</accession>
<evidence type="ECO:0000313" key="3">
    <source>
        <dbReference type="Proteomes" id="UP000284333"/>
    </source>
</evidence>
<gene>
    <name evidence="2" type="ORF">EF834_11680</name>
</gene>
<dbReference type="SUPFAM" id="SSF140453">
    <property type="entry name" value="EsxAB dimer-like"/>
    <property type="match status" value="1"/>
</dbReference>
<evidence type="ECO:0000259" key="1">
    <source>
        <dbReference type="Pfam" id="PF25547"/>
    </source>
</evidence>
<dbReference type="InterPro" id="IPR057746">
    <property type="entry name" value="CpnT-like_N"/>
</dbReference>
<organism evidence="2 3">
    <name type="scientific">Rhodococcus spongiicola</name>
    <dbReference type="NCBI Taxonomy" id="2487352"/>
    <lineage>
        <taxon>Bacteria</taxon>
        <taxon>Bacillati</taxon>
        <taxon>Actinomycetota</taxon>
        <taxon>Actinomycetes</taxon>
        <taxon>Mycobacteriales</taxon>
        <taxon>Nocardiaceae</taxon>
        <taxon>Rhodococcus</taxon>
    </lineage>
</organism>
<reference evidence="2 3" key="1">
    <citation type="submission" date="2018-11" db="EMBL/GenBank/DDBJ databases">
        <title>Rhodococcus spongicola sp. nov. and Rhodococcus xishaensis sp. nov. from marine sponges.</title>
        <authorList>
            <person name="Li L."/>
            <person name="Lin H.W."/>
        </authorList>
    </citation>
    <scope>NUCLEOTIDE SEQUENCE [LARGE SCALE GENOMIC DNA]</scope>
    <source>
        <strain evidence="2 3">LHW50502</strain>
    </source>
</reference>
<protein>
    <recommendedName>
        <fullName evidence="1">Outer membrane channel protein CpnT-like N-terminal domain-containing protein</fullName>
    </recommendedName>
</protein>
<comment type="caution">
    <text evidence="2">The sequence shown here is derived from an EMBL/GenBank/DDBJ whole genome shotgun (WGS) entry which is preliminary data.</text>
</comment>
<keyword evidence="3" id="KW-1185">Reference proteome</keyword>
<dbReference type="InterPro" id="IPR038332">
    <property type="entry name" value="PPE_sf"/>
</dbReference>
<dbReference type="Gene3D" id="1.20.1260.20">
    <property type="entry name" value="PPE superfamily"/>
    <property type="match status" value="1"/>
</dbReference>
<proteinExistence type="predicted"/>
<dbReference type="EMBL" id="RKLN01000004">
    <property type="protein sequence ID" value="RVW02276.1"/>
    <property type="molecule type" value="Genomic_DNA"/>
</dbReference>
<dbReference type="Pfam" id="PF25547">
    <property type="entry name" value="WXG100_2"/>
    <property type="match status" value="1"/>
</dbReference>
<sequence length="381" mass="39574">MPIYVRVDADPESCIECAVALDRLAEGVDRAARGFFDARDQSEEDWDGDAGDNFRTAVDKFGRSTVEMADRAGDLSTALRTFADEMNTVKERMTRAAAEALEAGLWVGPDVCFPDWIGDPEPLQPPVGPWSIDQLTQQAIKVAAYGVALESVAEARGKERLAHEDLRKAFIGTDGDNGDDWLDRLKGSAGWMAGGAALSYVGAAGQEADKWGAIAQTRATQVQTFRTLAAEAATDSVRHAATNAANTFAPAADDAARFAAQNSRLIGGQTGSRAAQILNAGIVPRSASQVVPKGVYSVGSKIPAAGVLFTGYQIHNDLQGAEDGGDIAKIVAKDAGGFLAGTAATSLLLASAAGGPATIAAVGVGVLVSYGVGELIEYVAD</sequence>
<dbReference type="InterPro" id="IPR036689">
    <property type="entry name" value="ESAT-6-like_sf"/>
</dbReference>
<name>A0A438AU92_9NOCA</name>
<dbReference type="Proteomes" id="UP000284333">
    <property type="component" value="Unassembled WGS sequence"/>
</dbReference>
<evidence type="ECO:0000313" key="2">
    <source>
        <dbReference type="EMBL" id="RVW02276.1"/>
    </source>
</evidence>
<dbReference type="RefSeq" id="WP_127947404.1">
    <property type="nucleotide sequence ID" value="NZ_RKLN01000004.1"/>
</dbReference>